<evidence type="ECO:0000256" key="3">
    <source>
        <dbReference type="ARBA" id="ARBA00008343"/>
    </source>
</evidence>
<dbReference type="GO" id="GO:0006284">
    <property type="term" value="P:base-excision repair"/>
    <property type="evidence" value="ECO:0007669"/>
    <property type="project" value="UniProtKB-UniRule"/>
</dbReference>
<comment type="similarity">
    <text evidence="3 14">Belongs to the Nth/MutY family.</text>
</comment>
<keyword evidence="8 14" id="KW-0227">DNA damage</keyword>
<evidence type="ECO:0000256" key="8">
    <source>
        <dbReference type="ARBA" id="ARBA00022763"/>
    </source>
</evidence>
<keyword evidence="9" id="KW-0378">Hydrolase</keyword>
<keyword evidence="12" id="KW-0234">DNA repair</keyword>
<dbReference type="InterPro" id="IPR003651">
    <property type="entry name" value="Endonuclease3_FeS-loop_motif"/>
</dbReference>
<dbReference type="InterPro" id="IPR004035">
    <property type="entry name" value="Endouclease-III_FeS-bd_BS"/>
</dbReference>
<evidence type="ECO:0000256" key="4">
    <source>
        <dbReference type="ARBA" id="ARBA00012045"/>
    </source>
</evidence>
<dbReference type="Pfam" id="PF14815">
    <property type="entry name" value="NUDIX_4"/>
    <property type="match status" value="1"/>
</dbReference>
<evidence type="ECO:0000256" key="14">
    <source>
        <dbReference type="RuleBase" id="RU365096"/>
    </source>
</evidence>
<evidence type="ECO:0000256" key="1">
    <source>
        <dbReference type="ARBA" id="ARBA00000843"/>
    </source>
</evidence>
<dbReference type="CDD" id="cd00056">
    <property type="entry name" value="ENDO3c"/>
    <property type="match status" value="1"/>
</dbReference>
<evidence type="ECO:0000313" key="17">
    <source>
        <dbReference type="Proteomes" id="UP000634004"/>
    </source>
</evidence>
<organism evidence="16 17">
    <name type="scientific">Algimonas arctica</name>
    <dbReference type="NCBI Taxonomy" id="1479486"/>
    <lineage>
        <taxon>Bacteria</taxon>
        <taxon>Pseudomonadati</taxon>
        <taxon>Pseudomonadota</taxon>
        <taxon>Alphaproteobacteria</taxon>
        <taxon>Maricaulales</taxon>
        <taxon>Robiginitomaculaceae</taxon>
        <taxon>Algimonas</taxon>
    </lineage>
</organism>
<keyword evidence="13 14" id="KW-0326">Glycosidase</keyword>
<dbReference type="Pfam" id="PF10576">
    <property type="entry name" value="EndIII_4Fe-2S"/>
    <property type="match status" value="1"/>
</dbReference>
<evidence type="ECO:0000256" key="6">
    <source>
        <dbReference type="ARBA" id="ARBA00022485"/>
    </source>
</evidence>
<keyword evidence="10 14" id="KW-0408">Iron</keyword>
<keyword evidence="11" id="KW-0411">Iron-sulfur</keyword>
<evidence type="ECO:0000256" key="2">
    <source>
        <dbReference type="ARBA" id="ARBA00002933"/>
    </source>
</evidence>
<dbReference type="InterPro" id="IPR000445">
    <property type="entry name" value="HhH_motif"/>
</dbReference>
<proteinExistence type="inferred from homology"/>
<feature type="domain" description="HhH-GPD" evidence="15">
    <location>
        <begin position="51"/>
        <end position="200"/>
    </location>
</feature>
<dbReference type="GO" id="GO:0046872">
    <property type="term" value="F:metal ion binding"/>
    <property type="evidence" value="ECO:0007669"/>
    <property type="project" value="UniProtKB-UniRule"/>
</dbReference>
<dbReference type="InterPro" id="IPR044298">
    <property type="entry name" value="MIG/MutY"/>
</dbReference>
<reference evidence="16" key="2">
    <citation type="submission" date="2020-09" db="EMBL/GenBank/DDBJ databases">
        <authorList>
            <person name="Sun Q."/>
            <person name="Kim S."/>
        </authorList>
    </citation>
    <scope>NUCLEOTIDE SEQUENCE</scope>
    <source>
        <strain evidence="16">KCTC 32513</strain>
    </source>
</reference>
<dbReference type="GO" id="GO:0000701">
    <property type="term" value="F:purine-specific mismatch base pair DNA N-glycosylase activity"/>
    <property type="evidence" value="ECO:0007669"/>
    <property type="project" value="UniProtKB-EC"/>
</dbReference>
<dbReference type="Gene3D" id="1.10.1670.10">
    <property type="entry name" value="Helix-hairpin-Helix base-excision DNA repair enzymes (C-terminal)"/>
    <property type="match status" value="1"/>
</dbReference>
<name>A0A8J3CKR3_9PROT</name>
<comment type="function">
    <text evidence="2">Adenine glycosylase active on G-A mispairs. MutY also corrects error-prone DNA synthesis past GO lesions which are due to the oxidatively damaged form of guanine: 7,8-dihydro-8-oxoguanine (8-oxo-dGTP).</text>
</comment>
<dbReference type="PANTHER" id="PTHR42944:SF1">
    <property type="entry name" value="ADENINE DNA GLYCOSYLASE"/>
    <property type="match status" value="1"/>
</dbReference>
<dbReference type="SUPFAM" id="SSF55811">
    <property type="entry name" value="Nudix"/>
    <property type="match status" value="1"/>
</dbReference>
<dbReference type="GO" id="GO:0034039">
    <property type="term" value="F:8-oxo-7,8-dihydroguanine DNA N-glycosylase activity"/>
    <property type="evidence" value="ECO:0007669"/>
    <property type="project" value="TreeGrafter"/>
</dbReference>
<dbReference type="GO" id="GO:0051539">
    <property type="term" value="F:4 iron, 4 sulfur cluster binding"/>
    <property type="evidence" value="ECO:0007669"/>
    <property type="project" value="UniProtKB-UniRule"/>
</dbReference>
<evidence type="ECO:0000313" key="16">
    <source>
        <dbReference type="EMBL" id="GHA82947.1"/>
    </source>
</evidence>
<evidence type="ECO:0000256" key="13">
    <source>
        <dbReference type="ARBA" id="ARBA00023295"/>
    </source>
</evidence>
<dbReference type="EC" id="3.2.2.31" evidence="4 14"/>
<dbReference type="SMART" id="SM00525">
    <property type="entry name" value="FES"/>
    <property type="match status" value="1"/>
</dbReference>
<dbReference type="Gene3D" id="1.10.340.30">
    <property type="entry name" value="Hypothetical protein, domain 2"/>
    <property type="match status" value="1"/>
</dbReference>
<keyword evidence="7" id="KW-0479">Metal-binding</keyword>
<keyword evidence="17" id="KW-1185">Reference proteome</keyword>
<accession>A0A8J3CKR3</accession>
<evidence type="ECO:0000256" key="9">
    <source>
        <dbReference type="ARBA" id="ARBA00022801"/>
    </source>
</evidence>
<dbReference type="Pfam" id="PF00730">
    <property type="entry name" value="HhH-GPD"/>
    <property type="match status" value="1"/>
</dbReference>
<comment type="catalytic activity">
    <reaction evidence="1 14">
        <text>Hydrolyzes free adenine bases from 7,8-dihydro-8-oxoguanine:adenine mismatched double-stranded DNA, leaving an apurinic site.</text>
        <dbReference type="EC" id="3.2.2.31"/>
    </reaction>
</comment>
<dbReference type="CDD" id="cd03431">
    <property type="entry name" value="NUDIX_DNA_Glycosylase_C-MutY"/>
    <property type="match status" value="1"/>
</dbReference>
<dbReference type="AlphaFoldDB" id="A0A8J3CKR3"/>
<evidence type="ECO:0000256" key="5">
    <source>
        <dbReference type="ARBA" id="ARBA00022023"/>
    </source>
</evidence>
<dbReference type="RefSeq" id="WP_189494600.1">
    <property type="nucleotide sequence ID" value="NZ_BMZH01000001.1"/>
</dbReference>
<dbReference type="EMBL" id="BMZH01000001">
    <property type="protein sequence ID" value="GHA82947.1"/>
    <property type="molecule type" value="Genomic_DNA"/>
</dbReference>
<evidence type="ECO:0000256" key="7">
    <source>
        <dbReference type="ARBA" id="ARBA00022723"/>
    </source>
</evidence>
<reference evidence="16" key="1">
    <citation type="journal article" date="2014" name="Int. J. Syst. Evol. Microbiol.">
        <title>Complete genome sequence of Corynebacterium casei LMG S-19264T (=DSM 44701T), isolated from a smear-ripened cheese.</title>
        <authorList>
            <consortium name="US DOE Joint Genome Institute (JGI-PGF)"/>
            <person name="Walter F."/>
            <person name="Albersmeier A."/>
            <person name="Kalinowski J."/>
            <person name="Ruckert C."/>
        </authorList>
    </citation>
    <scope>NUCLEOTIDE SEQUENCE</scope>
    <source>
        <strain evidence="16">KCTC 32513</strain>
    </source>
</reference>
<dbReference type="InterPro" id="IPR005760">
    <property type="entry name" value="A/G_AdeGlyc_MutY"/>
</dbReference>
<sequence length="350" mass="39054">MWTEQQIIEIRAALLRWYDRQGRTLPWRVRPEDRANGVIADPYAVWLSEIMLQQTTIPHGTPYWYKFLDLYPSVEALAAAPLDDVLTHWAGLGYYARARNLHKCAITVATERGGEFPRTKTELLTLPGIGDYTASTIAAICFDQPTNIVDGNVERVISRMHRVEEPLPKAKAFIKSLAAVIADSDRPGDYGQAVMDLGATVCTPRSPLCDSCPWSDWCEALEAGDQTAYPKKAPKKKQPIRFGGAYVMMRDGAVWLRRRPSEGLLGGMMEVPTSEWADVMPSVVPPVEADWSRSPAPVKHVFTHFELRLDVYRTEIDGDPDGEGRWVACEALSTVALPSLFKKVLRAVGI</sequence>
<keyword evidence="6" id="KW-0004">4Fe-4S</keyword>
<dbReference type="Proteomes" id="UP000634004">
    <property type="component" value="Unassembled WGS sequence"/>
</dbReference>
<dbReference type="SMART" id="SM00478">
    <property type="entry name" value="ENDO3c"/>
    <property type="match status" value="1"/>
</dbReference>
<evidence type="ECO:0000256" key="10">
    <source>
        <dbReference type="ARBA" id="ARBA00023004"/>
    </source>
</evidence>
<evidence type="ECO:0000256" key="11">
    <source>
        <dbReference type="ARBA" id="ARBA00023014"/>
    </source>
</evidence>
<dbReference type="GO" id="GO:0035485">
    <property type="term" value="F:adenine/guanine mispair binding"/>
    <property type="evidence" value="ECO:0007669"/>
    <property type="project" value="TreeGrafter"/>
</dbReference>
<dbReference type="NCBIfam" id="TIGR01084">
    <property type="entry name" value="mutY"/>
    <property type="match status" value="1"/>
</dbReference>
<evidence type="ECO:0000259" key="15">
    <source>
        <dbReference type="SMART" id="SM00478"/>
    </source>
</evidence>
<evidence type="ECO:0000256" key="12">
    <source>
        <dbReference type="ARBA" id="ARBA00023204"/>
    </source>
</evidence>
<dbReference type="PANTHER" id="PTHR42944">
    <property type="entry name" value="ADENINE DNA GLYCOSYLASE"/>
    <property type="match status" value="1"/>
</dbReference>
<protein>
    <recommendedName>
        <fullName evidence="5 14">Adenine DNA glycosylase</fullName>
        <ecNumber evidence="4 14">3.2.2.31</ecNumber>
    </recommendedName>
</protein>
<dbReference type="InterPro" id="IPR003265">
    <property type="entry name" value="HhH-GPD_domain"/>
</dbReference>
<dbReference type="GO" id="GO:0006298">
    <property type="term" value="P:mismatch repair"/>
    <property type="evidence" value="ECO:0007669"/>
    <property type="project" value="TreeGrafter"/>
</dbReference>
<dbReference type="InterPro" id="IPR029119">
    <property type="entry name" value="MutY_C"/>
</dbReference>
<dbReference type="InterPro" id="IPR015797">
    <property type="entry name" value="NUDIX_hydrolase-like_dom_sf"/>
</dbReference>
<dbReference type="GO" id="GO:0032357">
    <property type="term" value="F:oxidized purine DNA binding"/>
    <property type="evidence" value="ECO:0007669"/>
    <property type="project" value="TreeGrafter"/>
</dbReference>
<comment type="cofactor">
    <cofactor evidence="14">
        <name>[4Fe-4S] cluster</name>
        <dbReference type="ChEBI" id="CHEBI:49883"/>
    </cofactor>
    <text evidence="14">Binds 1 [4Fe-4S] cluster.</text>
</comment>
<comment type="caution">
    <text evidence="16">The sequence shown here is derived from an EMBL/GenBank/DDBJ whole genome shotgun (WGS) entry which is preliminary data.</text>
</comment>
<dbReference type="Pfam" id="PF00633">
    <property type="entry name" value="HHH"/>
    <property type="match status" value="1"/>
</dbReference>
<dbReference type="InterPro" id="IPR011257">
    <property type="entry name" value="DNA_glycosylase"/>
</dbReference>
<dbReference type="SUPFAM" id="SSF48150">
    <property type="entry name" value="DNA-glycosylase"/>
    <property type="match status" value="1"/>
</dbReference>
<dbReference type="InterPro" id="IPR023170">
    <property type="entry name" value="HhH_base_excis_C"/>
</dbReference>
<dbReference type="PROSITE" id="PS00764">
    <property type="entry name" value="ENDONUCLEASE_III_1"/>
    <property type="match status" value="1"/>
</dbReference>
<dbReference type="Gene3D" id="3.90.79.10">
    <property type="entry name" value="Nucleoside Triphosphate Pyrophosphohydrolase"/>
    <property type="match status" value="1"/>
</dbReference>
<gene>
    <name evidence="16" type="primary">mutY</name>
    <name evidence="16" type="ORF">GCM10009069_02740</name>
</gene>